<keyword evidence="4" id="KW-1185">Reference proteome</keyword>
<protein>
    <submittedName>
        <fullName evidence="3">Isomerase</fullName>
    </submittedName>
</protein>
<name>A0ABR5T7K0_9BURK</name>
<evidence type="ECO:0000313" key="3">
    <source>
        <dbReference type="EMBL" id="KWZ39223.1"/>
    </source>
</evidence>
<evidence type="ECO:0000313" key="4">
    <source>
        <dbReference type="Proteomes" id="UP000070255"/>
    </source>
</evidence>
<dbReference type="EMBL" id="LNJQ01000004">
    <property type="protein sequence ID" value="KWZ39223.1"/>
    <property type="molecule type" value="Genomic_DNA"/>
</dbReference>
<reference evidence="3 4" key="1">
    <citation type="submission" date="2015-11" db="EMBL/GenBank/DDBJ databases">
        <authorList>
            <person name="Sahl J."/>
            <person name="Wagner D."/>
            <person name="Keim P."/>
        </authorList>
    </citation>
    <scope>NUCLEOTIDE SEQUENCE [LARGE SCALE GENOMIC DNA]</scope>
    <source>
        <strain evidence="3 4">BDU18</strain>
    </source>
</reference>
<comment type="caution">
    <text evidence="3">The sequence shown here is derived from an EMBL/GenBank/DDBJ whole genome shotgun (WGS) entry which is preliminary data.</text>
</comment>
<dbReference type="PIRSF" id="PIRSF016184">
    <property type="entry name" value="PhzC_PhzF"/>
    <property type="match status" value="1"/>
</dbReference>
<dbReference type="SUPFAM" id="SSF54506">
    <property type="entry name" value="Diaminopimelate epimerase-like"/>
    <property type="match status" value="1"/>
</dbReference>
<dbReference type="PANTHER" id="PTHR13774:SF17">
    <property type="entry name" value="PHENAZINE BIOSYNTHESIS-LIKE DOMAIN-CONTAINING PROTEIN"/>
    <property type="match status" value="1"/>
</dbReference>
<evidence type="ECO:0000256" key="2">
    <source>
        <dbReference type="ARBA" id="ARBA00023235"/>
    </source>
</evidence>
<keyword evidence="2 3" id="KW-0413">Isomerase</keyword>
<comment type="similarity">
    <text evidence="1">Belongs to the PhzF family.</text>
</comment>
<dbReference type="Pfam" id="PF02567">
    <property type="entry name" value="PhzC-PhzF"/>
    <property type="match status" value="1"/>
</dbReference>
<dbReference type="NCBIfam" id="TIGR00654">
    <property type="entry name" value="PhzF_family"/>
    <property type="match status" value="1"/>
</dbReference>
<dbReference type="GO" id="GO:0016853">
    <property type="term" value="F:isomerase activity"/>
    <property type="evidence" value="ECO:0007669"/>
    <property type="project" value="UniProtKB-KW"/>
</dbReference>
<accession>A0ABR5T7K0</accession>
<dbReference type="PANTHER" id="PTHR13774">
    <property type="entry name" value="PHENAZINE BIOSYNTHESIS PROTEIN"/>
    <property type="match status" value="1"/>
</dbReference>
<evidence type="ECO:0000256" key="1">
    <source>
        <dbReference type="ARBA" id="ARBA00008270"/>
    </source>
</evidence>
<sequence length="264" mass="28250">MSAPIYQVDAFANRRFAGNPAAVVLLDRFPDDATMQAIAAENNLAETAFAVPHASGYRLRWFTPRIEVPLCGHATLASAAVVMERVEPARERVVFDTASGPLTVERTPDGYRMDFPARPTAPSDARAHARLADALGAGALEDVHANAHVYLARLASAQAVRALNPDMAALAALDRSGVIVTAADGGDYDFISRYFAPAKGVPEDPVTGSAHCALAPYWAARLGKTAFRAHQASPRGGDVRCRLNGERVELEGSCVFYLEGRVTF</sequence>
<organism evidence="3 4">
    <name type="scientific">Burkholderia savannae</name>
    <dbReference type="NCBI Taxonomy" id="1637837"/>
    <lineage>
        <taxon>Bacteria</taxon>
        <taxon>Pseudomonadati</taxon>
        <taxon>Pseudomonadota</taxon>
        <taxon>Betaproteobacteria</taxon>
        <taxon>Burkholderiales</taxon>
        <taxon>Burkholderiaceae</taxon>
        <taxon>Burkholderia</taxon>
        <taxon>pseudomallei group</taxon>
    </lineage>
</organism>
<dbReference type="InterPro" id="IPR003719">
    <property type="entry name" value="Phenazine_PhzF-like"/>
</dbReference>
<proteinExistence type="inferred from homology"/>
<dbReference type="Proteomes" id="UP000070255">
    <property type="component" value="Unassembled WGS sequence"/>
</dbReference>
<gene>
    <name evidence="3" type="ORF">WS72_19590</name>
</gene>
<dbReference type="Gene3D" id="3.10.310.10">
    <property type="entry name" value="Diaminopimelate Epimerase, Chain A, domain 1"/>
    <property type="match status" value="2"/>
</dbReference>